<dbReference type="Pfam" id="PF14871">
    <property type="entry name" value="GHL6"/>
    <property type="match status" value="1"/>
</dbReference>
<proteinExistence type="predicted"/>
<dbReference type="InterPro" id="IPR028212">
    <property type="entry name" value="GHL6"/>
</dbReference>
<name>A0A6N3H683_MEDGN</name>
<feature type="domain" description="Beta-galactosidase trimerisation" evidence="1">
    <location>
        <begin position="389"/>
        <end position="445"/>
    </location>
</feature>
<dbReference type="GO" id="GO:0004565">
    <property type="term" value="F:beta-galactosidase activity"/>
    <property type="evidence" value="ECO:0007669"/>
    <property type="project" value="InterPro"/>
</dbReference>
<dbReference type="RefSeq" id="WP_156734724.1">
    <property type="nucleotide sequence ID" value="NZ_CACRUU010000116.1"/>
</dbReference>
<dbReference type="CDD" id="cd03143">
    <property type="entry name" value="A4_beta-galactosidase_middle_domain"/>
    <property type="match status" value="1"/>
</dbReference>
<sequence length="676" mass="78483">MEELRFRQIHMDFHTSEKINTICSEFDADDFASTLESAHVNSVTCFSRCHHGMLYYNSKKFPQLIHPGLKNNKNLLESQIDACHKRGIKVPIYTTVQWDYYMSMNHPEWNCISSDGAFIYRCFDGKTPKVYSPGFYRTLCVNTPYRQFLKDQIEDVINVVGKNNVDGIFLDIVKVVDCSCEYCKKGMLEKGYNPELYEERIKYAQEMIHDFKKEMTKFIHNIKPNISVFYNGSHIGPRTMKDKEFYTHWELESLPSGKWGYAHFGNTVRYARTSGMDYLSHTGKFHTSWGDFHSMKNKEALEYECFRMLAYNSKCLIGDQLHPDGRISPEVYDLIGDVYAQVEKKEPWCTKATEVVELGVLTSEYYKTDSDSSLKKIPDEITGICALLDELGYQFNIIDEDEDFRKYKIVILPDNILCSDFLADKIDNYIADGGRLIASYRSGLNYSETEFAIKRLGISLVGDAPYSPDFLVPTSEYGKRLFKTEYVMYNQGKEIKINDAKEVVKAYIPYFNRTWEHFCSHLHTPSSHKYGYPGITECKGNYYFMHPIFSIYQEKHPKWCKEFLRDVLETLIPQPLIKHNGPSTMTVTVNEQKEKGRYIIHILHYIPNKIADEILTIEDVIPLYNIKLSVCLPHAVNGVTLVPDKEQLDYEIFQNNEISFTVPKISGHCMIELSYK</sequence>
<dbReference type="Gene3D" id="3.40.50.880">
    <property type="match status" value="1"/>
</dbReference>
<dbReference type="Pfam" id="PF08532">
    <property type="entry name" value="Glyco_hydro_42M"/>
    <property type="match status" value="1"/>
</dbReference>
<organism evidence="2">
    <name type="scientific">Mediterraneibacter gnavus</name>
    <name type="common">Ruminococcus gnavus</name>
    <dbReference type="NCBI Taxonomy" id="33038"/>
    <lineage>
        <taxon>Bacteria</taxon>
        <taxon>Bacillati</taxon>
        <taxon>Bacillota</taxon>
        <taxon>Clostridia</taxon>
        <taxon>Lachnospirales</taxon>
        <taxon>Lachnospiraceae</taxon>
        <taxon>Mediterraneibacter</taxon>
    </lineage>
</organism>
<dbReference type="Gene3D" id="3.20.20.80">
    <property type="entry name" value="Glycosidases"/>
    <property type="match status" value="1"/>
</dbReference>
<gene>
    <name evidence="2" type="ORF">RGLFYP36_02829</name>
</gene>
<dbReference type="GO" id="GO:0005975">
    <property type="term" value="P:carbohydrate metabolic process"/>
    <property type="evidence" value="ECO:0007669"/>
    <property type="project" value="InterPro"/>
</dbReference>
<dbReference type="InterPro" id="IPR017853">
    <property type="entry name" value="GH"/>
</dbReference>
<reference evidence="2" key="1">
    <citation type="submission" date="2019-11" db="EMBL/GenBank/DDBJ databases">
        <authorList>
            <person name="Feng L."/>
        </authorList>
    </citation>
    <scope>NUCLEOTIDE SEQUENCE</scope>
    <source>
        <strain evidence="2">RgnavusLFYP36</strain>
    </source>
</reference>
<dbReference type="SUPFAM" id="SSF51445">
    <property type="entry name" value="(Trans)glycosidases"/>
    <property type="match status" value="1"/>
</dbReference>
<dbReference type="InterPro" id="IPR029062">
    <property type="entry name" value="Class_I_gatase-like"/>
</dbReference>
<dbReference type="SUPFAM" id="SSF52317">
    <property type="entry name" value="Class I glutamine amidotransferase-like"/>
    <property type="match status" value="1"/>
</dbReference>
<protein>
    <submittedName>
        <fullName evidence="2">Beta-galactosidase trimerisation domain protein</fullName>
    </submittedName>
</protein>
<accession>A0A6N3H683</accession>
<dbReference type="InterPro" id="IPR013738">
    <property type="entry name" value="Beta_galactosidase_Trimer"/>
</dbReference>
<evidence type="ECO:0000313" key="2">
    <source>
        <dbReference type="EMBL" id="VYU71640.1"/>
    </source>
</evidence>
<evidence type="ECO:0000259" key="1">
    <source>
        <dbReference type="Pfam" id="PF08532"/>
    </source>
</evidence>
<dbReference type="EMBL" id="CACRUU010000116">
    <property type="protein sequence ID" value="VYU71640.1"/>
    <property type="molecule type" value="Genomic_DNA"/>
</dbReference>
<dbReference type="AlphaFoldDB" id="A0A6N3H683"/>